<dbReference type="GO" id="GO:0005576">
    <property type="term" value="C:extracellular region"/>
    <property type="evidence" value="ECO:0007669"/>
    <property type="project" value="UniProtKB-SubCell"/>
</dbReference>
<dbReference type="PROSITE" id="PS51677">
    <property type="entry name" value="NODB"/>
    <property type="match status" value="1"/>
</dbReference>
<comment type="caution">
    <text evidence="4">The sequence shown here is derived from an EMBL/GenBank/DDBJ whole genome shotgun (WGS) entry which is preliminary data.</text>
</comment>
<dbReference type="GO" id="GO:0016810">
    <property type="term" value="F:hydrolase activity, acting on carbon-nitrogen (but not peptide) bonds"/>
    <property type="evidence" value="ECO:0007669"/>
    <property type="project" value="InterPro"/>
</dbReference>
<dbReference type="Proteomes" id="UP000307956">
    <property type="component" value="Unassembled WGS sequence"/>
</dbReference>
<dbReference type="SUPFAM" id="SSF88713">
    <property type="entry name" value="Glycoside hydrolase/deacetylase"/>
    <property type="match status" value="1"/>
</dbReference>
<accession>A0A4S4APJ5</accession>
<dbReference type="AlphaFoldDB" id="A0A4S4APJ5"/>
<reference evidence="4 5" key="1">
    <citation type="submission" date="2019-04" db="EMBL/GenBank/DDBJ databases">
        <title>Azoarcus rhizosphaerae sp. nov. isolated from rhizosphere of Ficus religiosa.</title>
        <authorList>
            <person name="Lin S.-Y."/>
            <person name="Hameed A."/>
            <person name="Hsu Y.-H."/>
            <person name="Young C.-C."/>
        </authorList>
    </citation>
    <scope>NUCLEOTIDE SEQUENCE [LARGE SCALE GENOMIC DNA]</scope>
    <source>
        <strain evidence="4 5">CC-YHH848</strain>
    </source>
</reference>
<dbReference type="PANTHER" id="PTHR34216:SF3">
    <property type="entry name" value="POLY-BETA-1,6-N-ACETYL-D-GLUCOSAMINE N-DEACETYLASE"/>
    <property type="match status" value="1"/>
</dbReference>
<proteinExistence type="predicted"/>
<dbReference type="Gene3D" id="3.20.20.370">
    <property type="entry name" value="Glycoside hydrolase/deacetylase"/>
    <property type="match status" value="1"/>
</dbReference>
<dbReference type="InterPro" id="IPR011330">
    <property type="entry name" value="Glyco_hydro/deAcase_b/a-brl"/>
</dbReference>
<dbReference type="Pfam" id="PF01522">
    <property type="entry name" value="Polysacc_deac_1"/>
    <property type="match status" value="2"/>
</dbReference>
<evidence type="ECO:0000313" key="5">
    <source>
        <dbReference type="Proteomes" id="UP000307956"/>
    </source>
</evidence>
<dbReference type="EMBL" id="SSOD01000006">
    <property type="protein sequence ID" value="THF61606.1"/>
    <property type="molecule type" value="Genomic_DNA"/>
</dbReference>
<keyword evidence="2" id="KW-0732">Signal</keyword>
<comment type="subcellular location">
    <subcellularLocation>
        <location evidence="1">Secreted</location>
    </subcellularLocation>
</comment>
<dbReference type="PANTHER" id="PTHR34216">
    <property type="match status" value="1"/>
</dbReference>
<name>A0A4S4APJ5_9RHOO</name>
<evidence type="ECO:0000256" key="2">
    <source>
        <dbReference type="ARBA" id="ARBA00022729"/>
    </source>
</evidence>
<organism evidence="4 5">
    <name type="scientific">Pseudothauera rhizosphaerae</name>
    <dbReference type="NCBI Taxonomy" id="2565932"/>
    <lineage>
        <taxon>Bacteria</taxon>
        <taxon>Pseudomonadati</taxon>
        <taxon>Pseudomonadota</taxon>
        <taxon>Betaproteobacteria</taxon>
        <taxon>Rhodocyclales</taxon>
        <taxon>Zoogloeaceae</taxon>
        <taxon>Pseudothauera</taxon>
    </lineage>
</organism>
<dbReference type="RefSeq" id="WP_136384680.1">
    <property type="nucleotide sequence ID" value="NZ_SSOD01000006.1"/>
</dbReference>
<evidence type="ECO:0000256" key="1">
    <source>
        <dbReference type="ARBA" id="ARBA00004613"/>
    </source>
</evidence>
<evidence type="ECO:0000259" key="3">
    <source>
        <dbReference type="PROSITE" id="PS51677"/>
    </source>
</evidence>
<dbReference type="GO" id="GO:0005975">
    <property type="term" value="P:carbohydrate metabolic process"/>
    <property type="evidence" value="ECO:0007669"/>
    <property type="project" value="InterPro"/>
</dbReference>
<protein>
    <submittedName>
        <fullName evidence="4">Polysaccharide deacetylase family protein</fullName>
    </submittedName>
</protein>
<gene>
    <name evidence="4" type="ORF">E6O51_09125</name>
</gene>
<dbReference type="InterPro" id="IPR051398">
    <property type="entry name" value="Polysacch_Deacetylase"/>
</dbReference>
<feature type="domain" description="NodB homology" evidence="3">
    <location>
        <begin position="79"/>
        <end position="321"/>
    </location>
</feature>
<keyword evidence="5" id="KW-1185">Reference proteome</keyword>
<evidence type="ECO:0000313" key="4">
    <source>
        <dbReference type="EMBL" id="THF61606.1"/>
    </source>
</evidence>
<dbReference type="OrthoDB" id="9814639at2"/>
<sequence>MKPLHPFTLGAGLASPGGRRGKLSILIFHRVLERPDPLLSGLPDVARFRWQMKLLADHFRVLPLREAARRLQDGSLPARAACITFDDGYADNYTTALPALQSFGLPATFFVATAFLDGGRMFNDTLIELARRLPEGRHDFGDEGLGTIDIRTLADRRALIGKLIGHFKYQPPAQRLAAAEALARRFRVDLPDDLMMSTDQLRALHRSPDVEIGGHTRSHPILTRLDDDEALDEIRAGKERLETLLEAPVRSFAYPNGRPEKDYADRHAQMVRDCGFELAVSTAPVAAAGRHDPFQLPRYTPWDNTPTRFMLRMLRTLAGAH</sequence>
<dbReference type="CDD" id="cd10918">
    <property type="entry name" value="CE4_NodB_like_5s_6s"/>
    <property type="match status" value="1"/>
</dbReference>
<dbReference type="InterPro" id="IPR002509">
    <property type="entry name" value="NODB_dom"/>
</dbReference>